<dbReference type="InterPro" id="IPR006379">
    <property type="entry name" value="HAD-SF_hydro_IIB"/>
</dbReference>
<dbReference type="PROSITE" id="PS01228">
    <property type="entry name" value="COF_1"/>
    <property type="match status" value="1"/>
</dbReference>
<keyword evidence="2" id="KW-1185">Reference proteome</keyword>
<accession>A0A3Q9I8C0</accession>
<keyword evidence="1" id="KW-0378">Hydrolase</keyword>
<dbReference type="Pfam" id="PF08282">
    <property type="entry name" value="Hydrolase_3"/>
    <property type="match status" value="1"/>
</dbReference>
<evidence type="ECO:0000313" key="1">
    <source>
        <dbReference type="EMBL" id="AZS13422.1"/>
    </source>
</evidence>
<proteinExistence type="predicted"/>
<dbReference type="SFLD" id="SFLDG01144">
    <property type="entry name" value="C2.B.4:_PGP_Like"/>
    <property type="match status" value="1"/>
</dbReference>
<dbReference type="NCBIfam" id="TIGR01484">
    <property type="entry name" value="HAD-SF-IIB"/>
    <property type="match status" value="1"/>
</dbReference>
<dbReference type="KEGG" id="plut:EI981_02320"/>
<dbReference type="GO" id="GO:0005829">
    <property type="term" value="C:cytosol"/>
    <property type="evidence" value="ECO:0007669"/>
    <property type="project" value="TreeGrafter"/>
</dbReference>
<dbReference type="SFLD" id="SFLDG01140">
    <property type="entry name" value="C2.B:_Phosphomannomutase_and_P"/>
    <property type="match status" value="1"/>
</dbReference>
<dbReference type="InterPro" id="IPR000150">
    <property type="entry name" value="Cof"/>
</dbReference>
<dbReference type="EMBL" id="CP034346">
    <property type="protein sequence ID" value="AZS13422.1"/>
    <property type="molecule type" value="Genomic_DNA"/>
</dbReference>
<dbReference type="InterPro" id="IPR036412">
    <property type="entry name" value="HAD-like_sf"/>
</dbReference>
<dbReference type="GO" id="GO:0016791">
    <property type="term" value="F:phosphatase activity"/>
    <property type="evidence" value="ECO:0007669"/>
    <property type="project" value="TreeGrafter"/>
</dbReference>
<dbReference type="GO" id="GO:0000287">
    <property type="term" value="F:magnesium ion binding"/>
    <property type="evidence" value="ECO:0007669"/>
    <property type="project" value="TreeGrafter"/>
</dbReference>
<dbReference type="SFLD" id="SFLDS00003">
    <property type="entry name" value="Haloacid_Dehalogenase"/>
    <property type="match status" value="1"/>
</dbReference>
<dbReference type="OrthoDB" id="9810101at2"/>
<reference evidence="2" key="1">
    <citation type="submission" date="2018-12" db="EMBL/GenBank/DDBJ databases">
        <title>Complete genome sequence of Paenibacillus sp. MBLB1234.</title>
        <authorList>
            <person name="Nam Y.-D."/>
            <person name="Kang J."/>
            <person name="Chung W.-H."/>
            <person name="Park Y.S."/>
        </authorList>
    </citation>
    <scope>NUCLEOTIDE SEQUENCE [LARGE SCALE GENOMIC DNA]</scope>
    <source>
        <strain evidence="2">MBLB1234</strain>
    </source>
</reference>
<dbReference type="SUPFAM" id="SSF56784">
    <property type="entry name" value="HAD-like"/>
    <property type="match status" value="1"/>
</dbReference>
<dbReference type="Gene3D" id="3.30.1240.10">
    <property type="match status" value="1"/>
</dbReference>
<sequence length="257" mass="28730">MDYKIAFFDIDGTLVNDEKKIPQDTIEAIAEVRRRGVEPVIATGRAPYFFERLAQQLAIDSYVSLNGGYVVYQGKPIYQHPIPRADVEALVKLSTEHCHSLVFEGSSAFYANSEIDPSVQTSVQSLKVDLPGYDPDYWTKEDIYQIFLHCEETDEHLYQEHIPGLRYIRWHKSAMDVLPADSSKAIGINAMLRLLDLSPKESIAFGDGLNDKEMLAAVGLGIAMGNAHQDLIPYANYVTTHVDHGGILNGLKYAQIL</sequence>
<dbReference type="RefSeq" id="WP_126995078.1">
    <property type="nucleotide sequence ID" value="NZ_CP034346.1"/>
</dbReference>
<dbReference type="Proteomes" id="UP000270678">
    <property type="component" value="Chromosome"/>
</dbReference>
<gene>
    <name evidence="1" type="ORF">EI981_02320</name>
</gene>
<dbReference type="PANTHER" id="PTHR10000">
    <property type="entry name" value="PHOSPHOSERINE PHOSPHATASE"/>
    <property type="match status" value="1"/>
</dbReference>
<dbReference type="PANTHER" id="PTHR10000:SF25">
    <property type="entry name" value="PHOSPHATASE YKRA-RELATED"/>
    <property type="match status" value="1"/>
</dbReference>
<dbReference type="PROSITE" id="PS01229">
    <property type="entry name" value="COF_2"/>
    <property type="match status" value="1"/>
</dbReference>
<organism evidence="1 2">
    <name type="scientific">Paenibacillus lutimineralis</name>
    <dbReference type="NCBI Taxonomy" id="2707005"/>
    <lineage>
        <taxon>Bacteria</taxon>
        <taxon>Bacillati</taxon>
        <taxon>Bacillota</taxon>
        <taxon>Bacilli</taxon>
        <taxon>Bacillales</taxon>
        <taxon>Paenibacillaceae</taxon>
        <taxon>Paenibacillus</taxon>
    </lineage>
</organism>
<evidence type="ECO:0000313" key="2">
    <source>
        <dbReference type="Proteomes" id="UP000270678"/>
    </source>
</evidence>
<name>A0A3Q9I8C0_9BACL</name>
<dbReference type="CDD" id="cd07517">
    <property type="entry name" value="HAD_HPP"/>
    <property type="match status" value="1"/>
</dbReference>
<dbReference type="NCBIfam" id="TIGR00099">
    <property type="entry name" value="Cof-subfamily"/>
    <property type="match status" value="1"/>
</dbReference>
<protein>
    <submittedName>
        <fullName evidence="1">Cof-type HAD-IIB family hydrolase</fullName>
    </submittedName>
</protein>
<dbReference type="Gene3D" id="3.40.50.1000">
    <property type="entry name" value="HAD superfamily/HAD-like"/>
    <property type="match status" value="1"/>
</dbReference>
<dbReference type="AlphaFoldDB" id="A0A3Q9I8C0"/>
<dbReference type="InterPro" id="IPR023214">
    <property type="entry name" value="HAD_sf"/>
</dbReference>